<feature type="compositionally biased region" description="Basic and acidic residues" evidence="1">
    <location>
        <begin position="287"/>
        <end position="309"/>
    </location>
</feature>
<reference evidence="2" key="1">
    <citation type="journal article" date="2020" name="Stud. Mycol.">
        <title>101 Dothideomycetes genomes: a test case for predicting lifestyles and emergence of pathogens.</title>
        <authorList>
            <person name="Haridas S."/>
            <person name="Albert R."/>
            <person name="Binder M."/>
            <person name="Bloem J."/>
            <person name="Labutti K."/>
            <person name="Salamov A."/>
            <person name="Andreopoulos B."/>
            <person name="Baker S."/>
            <person name="Barry K."/>
            <person name="Bills G."/>
            <person name="Bluhm B."/>
            <person name="Cannon C."/>
            <person name="Castanera R."/>
            <person name="Culley D."/>
            <person name="Daum C."/>
            <person name="Ezra D."/>
            <person name="Gonzalez J."/>
            <person name="Henrissat B."/>
            <person name="Kuo A."/>
            <person name="Liang C."/>
            <person name="Lipzen A."/>
            <person name="Lutzoni F."/>
            <person name="Magnuson J."/>
            <person name="Mondo S."/>
            <person name="Nolan M."/>
            <person name="Ohm R."/>
            <person name="Pangilinan J."/>
            <person name="Park H.-J."/>
            <person name="Ramirez L."/>
            <person name="Alfaro M."/>
            <person name="Sun H."/>
            <person name="Tritt A."/>
            <person name="Yoshinaga Y."/>
            <person name="Zwiers L.-H."/>
            <person name="Turgeon B."/>
            <person name="Goodwin S."/>
            <person name="Spatafora J."/>
            <person name="Crous P."/>
            <person name="Grigoriev I."/>
        </authorList>
    </citation>
    <scope>NUCLEOTIDE SEQUENCE</scope>
    <source>
        <strain evidence="2">CBS 379.55</strain>
    </source>
</reference>
<dbReference type="GeneID" id="54555290"/>
<proteinExistence type="predicted"/>
<evidence type="ECO:0000313" key="3">
    <source>
        <dbReference type="Proteomes" id="UP000800097"/>
    </source>
</evidence>
<dbReference type="Proteomes" id="UP000800097">
    <property type="component" value="Unassembled WGS sequence"/>
</dbReference>
<feature type="region of interest" description="Disordered" evidence="1">
    <location>
        <begin position="228"/>
        <end position="360"/>
    </location>
</feature>
<dbReference type="AlphaFoldDB" id="A0A6A6JSE1"/>
<sequence length="360" mass="40933">MLPELLGLGLYQRNPRTGRRRGGPEVRPPYQRQSPPVIGLLWKRLGDTEPSASGIITRRIEHSFDLDEIQTSSILYRKATQKLAKGTSSPAVIVSWRHHEPFSIYIHWLRVREFVDGRGYSKYLPDCILLSTKLDDLSFRAEVISKLLDTVIRSGRSLSDWIRYHAGKPLTYFGLDVSLALPYDAQRYILTAMAREVRREDAVRIYSNAHLFPEALLVAIEAERRNSPTYLRPPFRPQRTTLATNPEPTAPRNRRQNGGTLDEDDPWSNGYGYCSPSRAQNTGTTRGTDRRRQERASARSQRELEDDGIRVIPSESAEQAERHSAWSQEEHDDDGIRVIPSENADQTGANSPFPDARRGT</sequence>
<keyword evidence="3" id="KW-1185">Reference proteome</keyword>
<evidence type="ECO:0000256" key="1">
    <source>
        <dbReference type="SAM" id="MobiDB-lite"/>
    </source>
</evidence>
<dbReference type="RefSeq" id="XP_033656327.1">
    <property type="nucleotide sequence ID" value="XM_033802115.1"/>
</dbReference>
<accession>A0A6A6JSE1</accession>
<gene>
    <name evidence="2" type="ORF">EI97DRAFT_484450</name>
</gene>
<feature type="compositionally biased region" description="Polar residues" evidence="1">
    <location>
        <begin position="238"/>
        <end position="247"/>
    </location>
</feature>
<name>A0A6A6JSE1_WESOR</name>
<protein>
    <submittedName>
        <fullName evidence="2">Uncharacterized protein</fullName>
    </submittedName>
</protein>
<organism evidence="2 3">
    <name type="scientific">Westerdykella ornata</name>
    <dbReference type="NCBI Taxonomy" id="318751"/>
    <lineage>
        <taxon>Eukaryota</taxon>
        <taxon>Fungi</taxon>
        <taxon>Dikarya</taxon>
        <taxon>Ascomycota</taxon>
        <taxon>Pezizomycotina</taxon>
        <taxon>Dothideomycetes</taxon>
        <taxon>Pleosporomycetidae</taxon>
        <taxon>Pleosporales</taxon>
        <taxon>Sporormiaceae</taxon>
        <taxon>Westerdykella</taxon>
    </lineage>
</organism>
<dbReference type="EMBL" id="ML986487">
    <property type="protein sequence ID" value="KAF2278788.1"/>
    <property type="molecule type" value="Genomic_DNA"/>
</dbReference>
<evidence type="ECO:0000313" key="2">
    <source>
        <dbReference type="EMBL" id="KAF2278788.1"/>
    </source>
</evidence>